<evidence type="ECO:0000313" key="2">
    <source>
        <dbReference type="EMBL" id="PNV75171.1"/>
    </source>
</evidence>
<dbReference type="PANTHER" id="PTHR11884">
    <property type="entry name" value="SELECTIN LIGAND RELATED"/>
    <property type="match status" value="1"/>
</dbReference>
<sequence>MSLFTRVFPLLLSIALVSSVNAQSGPPDESKNPCATDRQTYCKNVPHGPRLHDCFRENDSKLSPTCKSHLAEMHARHEAVKQACASDEQKFCGDSGHGGGGPIGCLRNHEAELSAACKAALPPPRR</sequence>
<proteinExistence type="predicted"/>
<evidence type="ECO:0000256" key="1">
    <source>
        <dbReference type="SAM" id="SignalP"/>
    </source>
</evidence>
<feature type="signal peptide" evidence="1">
    <location>
        <begin position="1"/>
        <end position="22"/>
    </location>
</feature>
<evidence type="ECO:0008006" key="4">
    <source>
        <dbReference type="Google" id="ProtNLM"/>
    </source>
</evidence>
<feature type="chain" id="PRO_5046247437" description="Cysteine rich repeat domain protein" evidence="1">
    <location>
        <begin position="23"/>
        <end position="126"/>
    </location>
</feature>
<dbReference type="RefSeq" id="WP_010411803.1">
    <property type="nucleotide sequence ID" value="NZ_MCRM02000008.1"/>
</dbReference>
<reference evidence="2" key="1">
    <citation type="submission" date="2018-01" db="EMBL/GenBank/DDBJ databases">
        <title>Genomic characterization of Leptospira inadai serogroup Lyme isolated from captured rat in Brazil and comparative analysis with human reference strain.</title>
        <authorList>
            <person name="Moreno L.Z."/>
            <person name="Loureiro A.P."/>
            <person name="Miraglia F."/>
            <person name="Kremer F.S."/>
            <person name="Eslabao M.R."/>
            <person name="Dellagostin O.A."/>
            <person name="Lilenbaum W."/>
            <person name="Moreno A.M."/>
        </authorList>
    </citation>
    <scope>NUCLEOTIDE SEQUENCE [LARGE SCALE GENOMIC DNA]</scope>
    <source>
        <strain evidence="2">M34/99</strain>
    </source>
</reference>
<name>A0ABX4YIU0_9LEPT</name>
<keyword evidence="3" id="KW-1185">Reference proteome</keyword>
<accession>A0ABX4YIU0</accession>
<dbReference type="Proteomes" id="UP000094669">
    <property type="component" value="Unassembled WGS sequence"/>
</dbReference>
<evidence type="ECO:0000313" key="3">
    <source>
        <dbReference type="Proteomes" id="UP000094669"/>
    </source>
</evidence>
<keyword evidence="1" id="KW-0732">Signal</keyword>
<dbReference type="EMBL" id="MCRM02000008">
    <property type="protein sequence ID" value="PNV75171.1"/>
    <property type="molecule type" value="Genomic_DNA"/>
</dbReference>
<dbReference type="InterPro" id="IPR039728">
    <property type="entry name" value="GLG1"/>
</dbReference>
<dbReference type="PANTHER" id="PTHR11884:SF1">
    <property type="entry name" value="GOLGI APPARATUS PROTEIN 1"/>
    <property type="match status" value="1"/>
</dbReference>
<gene>
    <name evidence="2" type="ORF">BES34_009795</name>
</gene>
<protein>
    <recommendedName>
        <fullName evidence="4">Cysteine rich repeat domain protein</fullName>
    </recommendedName>
</protein>
<organism evidence="2 3">
    <name type="scientific">Leptospira inadai serovar Lyme</name>
    <dbReference type="NCBI Taxonomy" id="293084"/>
    <lineage>
        <taxon>Bacteria</taxon>
        <taxon>Pseudomonadati</taxon>
        <taxon>Spirochaetota</taxon>
        <taxon>Spirochaetia</taxon>
        <taxon>Leptospirales</taxon>
        <taxon>Leptospiraceae</taxon>
        <taxon>Leptospira</taxon>
    </lineage>
</organism>
<comment type="caution">
    <text evidence="2">The sequence shown here is derived from an EMBL/GenBank/DDBJ whole genome shotgun (WGS) entry which is preliminary data.</text>
</comment>